<evidence type="ECO:0000313" key="4">
    <source>
        <dbReference type="Proteomes" id="UP000199555"/>
    </source>
</evidence>
<dbReference type="PANTHER" id="PTHR30337:SF7">
    <property type="entry name" value="PHOSPHOESTERASE"/>
    <property type="match status" value="1"/>
</dbReference>
<keyword evidence="4" id="KW-1185">Reference proteome</keyword>
<dbReference type="InterPro" id="IPR004843">
    <property type="entry name" value="Calcineurin-like_PHP"/>
</dbReference>
<sequence>MSFRFVHAADIHLDSPLRSLALRAPEVAELIGTATRQAFVGIVDLCLAERVDALLLAGDLYDGDQTSMTTARFLAQQLGRLDQAGVAVHIIRGNHDALSRITRELVLPPSTHVYTHRAEAVSLDRPPGAVPVVLHGLSFREPRAEASLLGDYRPPVSDAVNIGLMHTSLGGAPGHDPYAPVTPADLGRSGFDYWALGHIHKPSRQVVGRTQVVMPGIPQGRDIGEAGPRGVVLVTVAPDRTITVEDRLTSLAEFATVPVDATGVADWAALVRRLRHALETAREEARSPHLVARVVLTGATPLAWRIRRDLDLLLAEAQAAAEATGRTWIEKLTSSCTLPEEEAPAADGSPLVALRRLISGEVLGSEAFAADLTAAAQELIGQLPPELRGAFGEDKGALDRTLADLAREGADEVVARLVPDRADGAD</sequence>
<dbReference type="InterPro" id="IPR050535">
    <property type="entry name" value="DNA_Repair-Maintenance_Comp"/>
</dbReference>
<dbReference type="OrthoDB" id="9773856at2"/>
<dbReference type="PANTHER" id="PTHR30337">
    <property type="entry name" value="COMPONENT OF ATP-DEPENDENT DSDNA EXONUCLEASE"/>
    <property type="match status" value="1"/>
</dbReference>
<dbReference type="Gene3D" id="3.60.21.10">
    <property type="match status" value="1"/>
</dbReference>
<accession>A0A1G9KG40</accession>
<evidence type="ECO:0000256" key="1">
    <source>
        <dbReference type="ARBA" id="ARBA00022801"/>
    </source>
</evidence>
<keyword evidence="1" id="KW-0378">Hydrolase</keyword>
<name>A0A1G9KG40_9RHOB</name>
<evidence type="ECO:0000313" key="3">
    <source>
        <dbReference type="EMBL" id="SDL48579.1"/>
    </source>
</evidence>
<organism evidence="3 4">
    <name type="scientific">Paracoccus chinensis</name>
    <dbReference type="NCBI Taxonomy" id="525640"/>
    <lineage>
        <taxon>Bacteria</taxon>
        <taxon>Pseudomonadati</taxon>
        <taxon>Pseudomonadota</taxon>
        <taxon>Alphaproteobacteria</taxon>
        <taxon>Rhodobacterales</taxon>
        <taxon>Paracoccaceae</taxon>
        <taxon>Paracoccus</taxon>
    </lineage>
</organism>
<dbReference type="Pfam" id="PF00149">
    <property type="entry name" value="Metallophos"/>
    <property type="match status" value="1"/>
</dbReference>
<dbReference type="GO" id="GO:0004527">
    <property type="term" value="F:exonuclease activity"/>
    <property type="evidence" value="ECO:0007669"/>
    <property type="project" value="UniProtKB-KW"/>
</dbReference>
<dbReference type="SUPFAM" id="SSF56300">
    <property type="entry name" value="Metallo-dependent phosphatases"/>
    <property type="match status" value="1"/>
</dbReference>
<dbReference type="InterPro" id="IPR029052">
    <property type="entry name" value="Metallo-depent_PP-like"/>
</dbReference>
<reference evidence="4" key="1">
    <citation type="submission" date="2016-10" db="EMBL/GenBank/DDBJ databases">
        <authorList>
            <person name="Varghese N."/>
            <person name="Submissions S."/>
        </authorList>
    </citation>
    <scope>NUCLEOTIDE SEQUENCE [LARGE SCALE GENOMIC DNA]</scope>
    <source>
        <strain evidence="4">CGMCC 1.7655</strain>
    </source>
</reference>
<gene>
    <name evidence="3" type="ORF">SAMN04487971_111114</name>
</gene>
<dbReference type="AlphaFoldDB" id="A0A1G9KG40"/>
<dbReference type="RefSeq" id="WP_090756575.1">
    <property type="nucleotide sequence ID" value="NZ_FNGE01000011.1"/>
</dbReference>
<evidence type="ECO:0000259" key="2">
    <source>
        <dbReference type="Pfam" id="PF00149"/>
    </source>
</evidence>
<dbReference type="STRING" id="525640.SAMN04487971_111114"/>
<dbReference type="CDD" id="cd00840">
    <property type="entry name" value="MPP_Mre11_N"/>
    <property type="match status" value="1"/>
</dbReference>
<proteinExistence type="predicted"/>
<keyword evidence="3" id="KW-0269">Exonuclease</keyword>
<keyword evidence="3" id="KW-0540">Nuclease</keyword>
<protein>
    <submittedName>
        <fullName evidence="3">DNA repair exonuclease SbcCD nuclease subunit</fullName>
    </submittedName>
</protein>
<dbReference type="InterPro" id="IPR041796">
    <property type="entry name" value="Mre11_N"/>
</dbReference>
<dbReference type="Proteomes" id="UP000199555">
    <property type="component" value="Unassembled WGS sequence"/>
</dbReference>
<feature type="domain" description="Calcineurin-like phosphoesterase" evidence="2">
    <location>
        <begin position="3"/>
        <end position="202"/>
    </location>
</feature>
<dbReference type="EMBL" id="FNGE01000011">
    <property type="protein sequence ID" value="SDL48579.1"/>
    <property type="molecule type" value="Genomic_DNA"/>
</dbReference>